<dbReference type="GO" id="GO:0007188">
    <property type="term" value="P:adenylate cyclase-modulating G protein-coupled receptor signaling pathway"/>
    <property type="evidence" value="ECO:0007669"/>
    <property type="project" value="TreeGrafter"/>
</dbReference>
<evidence type="ECO:0000256" key="5">
    <source>
        <dbReference type="PIRSR" id="PIRSR601019-2"/>
    </source>
</evidence>
<dbReference type="EMBL" id="GG738886">
    <property type="protein sequence ID" value="EFC41316.1"/>
    <property type="molecule type" value="Genomic_DNA"/>
</dbReference>
<dbReference type="Pfam" id="PF00503">
    <property type="entry name" value="G-alpha"/>
    <property type="match status" value="1"/>
</dbReference>
<dbReference type="RefSeq" id="XP_002674060.1">
    <property type="nucleotide sequence ID" value="XM_002674014.1"/>
</dbReference>
<dbReference type="InterPro" id="IPR001019">
    <property type="entry name" value="Gprotein_alpha_su"/>
</dbReference>
<dbReference type="AlphaFoldDB" id="D2VP86"/>
<protein>
    <submittedName>
        <fullName evidence="7">Predicted protein</fullName>
    </submittedName>
</protein>
<proteinExistence type="predicted"/>
<evidence type="ECO:0000256" key="6">
    <source>
        <dbReference type="SAM" id="MobiDB-lite"/>
    </source>
</evidence>
<keyword evidence="1 5" id="KW-0479">Metal-binding</keyword>
<dbReference type="InterPro" id="IPR027417">
    <property type="entry name" value="P-loop_NTPase"/>
</dbReference>
<dbReference type="FunFam" id="3.40.50.300:FF:000692">
    <property type="entry name" value="Guanine nucleotide-binding protein subunit alpha"/>
    <property type="match status" value="1"/>
</dbReference>
<dbReference type="GO" id="GO:0031683">
    <property type="term" value="F:G-protein beta/gamma-subunit complex binding"/>
    <property type="evidence" value="ECO:0007669"/>
    <property type="project" value="InterPro"/>
</dbReference>
<dbReference type="eggNOG" id="KOG0085">
    <property type="taxonomic scope" value="Eukaryota"/>
</dbReference>
<dbReference type="KEGG" id="ngr:NAEGRDRAFT_70767"/>
<evidence type="ECO:0000313" key="8">
    <source>
        <dbReference type="Proteomes" id="UP000006671"/>
    </source>
</evidence>
<sequence>MGSKSSHPMNKPSQIGESITIQQEQSTREESWIILGTADSGTSTFYYMIERILSNNRHYSNRNEFNHDLQLVCFLMIKNLWTILESERSRIIDLIPKSFGPCLENLNDKSNIDQSQISEFDYCELLMYIWNIPFFRDLFETKWNAISPNISENFKDPNINYYHVLSLLILENLEELISRIKSKTEFFPLALSYEITKGVREFRYNNILVKNAGGSRGQRKKWLCCFNNQSIAIFIISLAELDQYTVEDTQTLRIQESKLLMEELINTRFLKTARKIVIFTKPDILIKKLQKGHSIHLGNYKMRPEFKEIINKHELKKVVNSIVSHYLNFENEIEFKKIHSFHIVNTTELEEVNCVMERILDHNSKNAFISPCLLHGYRKPEQFEREMQERLFWKCREQRLSDIRVLT</sequence>
<evidence type="ECO:0000313" key="7">
    <source>
        <dbReference type="EMBL" id="EFC41316.1"/>
    </source>
</evidence>
<dbReference type="Gene3D" id="3.40.50.300">
    <property type="entry name" value="P-loop containing nucleotide triphosphate hydrolases"/>
    <property type="match status" value="1"/>
</dbReference>
<dbReference type="GO" id="GO:0005737">
    <property type="term" value="C:cytoplasm"/>
    <property type="evidence" value="ECO:0007669"/>
    <property type="project" value="TreeGrafter"/>
</dbReference>
<feature type="region of interest" description="Disordered" evidence="6">
    <location>
        <begin position="1"/>
        <end position="23"/>
    </location>
</feature>
<feature type="binding site" evidence="5">
    <location>
        <position position="196"/>
    </location>
    <ligand>
        <name>Mg(2+)</name>
        <dbReference type="ChEBI" id="CHEBI:18420"/>
    </ligand>
</feature>
<feature type="binding site" evidence="5">
    <location>
        <position position="43"/>
    </location>
    <ligand>
        <name>Mg(2+)</name>
        <dbReference type="ChEBI" id="CHEBI:18420"/>
    </ligand>
</feature>
<evidence type="ECO:0000256" key="4">
    <source>
        <dbReference type="ARBA" id="ARBA00023224"/>
    </source>
</evidence>
<evidence type="ECO:0000256" key="2">
    <source>
        <dbReference type="ARBA" id="ARBA00022741"/>
    </source>
</evidence>
<dbReference type="SMART" id="SM00275">
    <property type="entry name" value="G_alpha"/>
    <property type="match status" value="1"/>
</dbReference>
<dbReference type="SUPFAM" id="SSF52540">
    <property type="entry name" value="P-loop containing nucleoside triphosphate hydrolases"/>
    <property type="match status" value="1"/>
</dbReference>
<dbReference type="PRINTS" id="PR00318">
    <property type="entry name" value="GPROTEINA"/>
</dbReference>
<dbReference type="GeneID" id="8856066"/>
<organism evidence="8">
    <name type="scientific">Naegleria gruberi</name>
    <name type="common">Amoeba</name>
    <dbReference type="NCBI Taxonomy" id="5762"/>
    <lineage>
        <taxon>Eukaryota</taxon>
        <taxon>Discoba</taxon>
        <taxon>Heterolobosea</taxon>
        <taxon>Tetramitia</taxon>
        <taxon>Eutetramitia</taxon>
        <taxon>Vahlkampfiidae</taxon>
        <taxon>Naegleria</taxon>
    </lineage>
</organism>
<dbReference type="GO" id="GO:0046872">
    <property type="term" value="F:metal ion binding"/>
    <property type="evidence" value="ECO:0007669"/>
    <property type="project" value="UniProtKB-KW"/>
</dbReference>
<dbReference type="GO" id="GO:0005834">
    <property type="term" value="C:heterotrimeric G-protein complex"/>
    <property type="evidence" value="ECO:0007669"/>
    <property type="project" value="TreeGrafter"/>
</dbReference>
<reference evidence="7 8" key="1">
    <citation type="journal article" date="2010" name="Cell">
        <title>The genome of Naegleria gruberi illuminates early eukaryotic versatility.</title>
        <authorList>
            <person name="Fritz-Laylin L.K."/>
            <person name="Prochnik S.E."/>
            <person name="Ginger M.L."/>
            <person name="Dacks J.B."/>
            <person name="Carpenter M.L."/>
            <person name="Field M.C."/>
            <person name="Kuo A."/>
            <person name="Paredez A."/>
            <person name="Chapman J."/>
            <person name="Pham J."/>
            <person name="Shu S."/>
            <person name="Neupane R."/>
            <person name="Cipriano M."/>
            <person name="Mancuso J."/>
            <person name="Tu H."/>
            <person name="Salamov A."/>
            <person name="Lindquist E."/>
            <person name="Shapiro H."/>
            <person name="Lucas S."/>
            <person name="Grigoriev I.V."/>
            <person name="Cande W.Z."/>
            <person name="Fulton C."/>
            <person name="Rokhsar D.S."/>
            <person name="Dawson S.C."/>
        </authorList>
    </citation>
    <scope>NUCLEOTIDE SEQUENCE [LARGE SCALE GENOMIC DNA]</scope>
    <source>
        <strain evidence="7 8">NEG-M</strain>
    </source>
</reference>
<keyword evidence="8" id="KW-1185">Reference proteome</keyword>
<dbReference type="Proteomes" id="UP000006671">
    <property type="component" value="Unassembled WGS sequence"/>
</dbReference>
<keyword evidence="2" id="KW-0547">Nucleotide-binding</keyword>
<dbReference type="OrthoDB" id="5817230at2759"/>
<keyword evidence="3" id="KW-0342">GTP-binding</keyword>
<dbReference type="PANTHER" id="PTHR10218">
    <property type="entry name" value="GTP-BINDING PROTEIN ALPHA SUBUNIT"/>
    <property type="match status" value="1"/>
</dbReference>
<evidence type="ECO:0000256" key="3">
    <source>
        <dbReference type="ARBA" id="ARBA00023134"/>
    </source>
</evidence>
<evidence type="ECO:0000256" key="1">
    <source>
        <dbReference type="ARBA" id="ARBA00022723"/>
    </source>
</evidence>
<dbReference type="STRING" id="5762.D2VP86"/>
<keyword evidence="5" id="KW-0460">Magnesium</keyword>
<gene>
    <name evidence="7" type="ORF">NAEGRDRAFT_70767</name>
</gene>
<dbReference type="GO" id="GO:0005525">
    <property type="term" value="F:GTP binding"/>
    <property type="evidence" value="ECO:0007669"/>
    <property type="project" value="UniProtKB-KW"/>
</dbReference>
<keyword evidence="4" id="KW-0807">Transducer</keyword>
<dbReference type="GO" id="GO:0001664">
    <property type="term" value="F:G protein-coupled receptor binding"/>
    <property type="evidence" value="ECO:0007669"/>
    <property type="project" value="TreeGrafter"/>
</dbReference>
<dbReference type="PROSITE" id="PS51882">
    <property type="entry name" value="G_ALPHA"/>
    <property type="match status" value="1"/>
</dbReference>
<dbReference type="VEuPathDB" id="AmoebaDB:NAEGRDRAFT_70767"/>
<name>D2VP86_NAEGR</name>
<dbReference type="InParanoid" id="D2VP86"/>
<dbReference type="PANTHER" id="PTHR10218:SF302">
    <property type="entry name" value="GUANINE NUCLEOTIDE-BINDING PROTEIN ALPHA-5 SUBUNIT"/>
    <property type="match status" value="1"/>
</dbReference>
<accession>D2VP86</accession>
<dbReference type="GO" id="GO:0003924">
    <property type="term" value="F:GTPase activity"/>
    <property type="evidence" value="ECO:0007669"/>
    <property type="project" value="InterPro"/>
</dbReference>